<feature type="compositionally biased region" description="Polar residues" evidence="8">
    <location>
        <begin position="710"/>
        <end position="738"/>
    </location>
</feature>
<evidence type="ECO:0000259" key="9">
    <source>
        <dbReference type="PROSITE" id="PS52029"/>
    </source>
</evidence>
<keyword evidence="6 7" id="KW-0961">Cell wall biogenesis/degradation</keyword>
<keyword evidence="3" id="KW-0808">Transferase</keyword>
<dbReference type="PROSITE" id="PS52029">
    <property type="entry name" value="LD_TPASE"/>
    <property type="match status" value="1"/>
</dbReference>
<evidence type="ECO:0000256" key="8">
    <source>
        <dbReference type="SAM" id="MobiDB-lite"/>
    </source>
</evidence>
<dbReference type="GO" id="GO:0009252">
    <property type="term" value="P:peptidoglycan biosynthetic process"/>
    <property type="evidence" value="ECO:0007669"/>
    <property type="project" value="UniProtKB-UniPathway"/>
</dbReference>
<dbReference type="Gene3D" id="3.40.630.20">
    <property type="entry name" value="Peptidase C15, pyroglutamyl peptidase I-like"/>
    <property type="match status" value="1"/>
</dbReference>
<sequence length="837" mass="93789">MRLFASKNRYPTRKSFLALGLTTKATFSNSSSSHPQLRRILRPHSIQTKLTIGSPNDQYEREADRVADQIVRMPDHTLKRQPLEEEEEELQTKPIADQITPMVQRQIEEEEEEELIQPDRLPIIQRQEEEEEEIVQTLQRQCDEEECPIQTQQDANRSSEVTPNLASQIQAIRSGGRSLPQPCRNYFEPRFGRDFSDVHIHTDSKADDVAKSINAKAFTLGQDVFFGSGQFAPGTEGTKKLLAHELTHVVQQNSNILNFSNIIMRKQNPAEGTECKEFKGRWIKKIVVNQEGDQKVHLYWNDDKKSDTDKCSTGKGHCCVESDGIACSESQSRVGGSNCTPVSRGDGEPIQKCYPNRNGLDYWCYVDRNRGVALHTYPNHLVTGKPLSHGCIRLEKPTAKKIFCGAIESKTIVQVKGLAKPKCSDEDLKDEWRSDFSKAGAATDGEDTSLVMVQEAMGYRSIEELKEAVSKVSDVTSVIPRCLAPTATPAAPLAEIPTKIIESQGLDSYLKQFETELKSLGGYILKYEQAYQFALKWGKKLWYKARKLLKKEGSTYDDRPLYWTRKQMIEKFRQWRPVKFVLTETTQKKVIDIFDSASRGMTTAEFIDKAKSVKKILVSGFDPFALSDDVRKSNLSGAAAIALDHELITKGKISARIQGVVFPVSERFFDAGKAETFFRPFLEGEDRADMVIAMGMGAESEFEVEKQATKPRSSAGSLGLPGQTTGGSSTFPTTLGTTLPNVEEAMGRSWPGSEEMSAGSYLCNEIFYRVLLIGKQIEEGNTGESKVEVSPVGFLHTPLLQPPEGSEITSDKFEKDRKNIVNKIKEILTAWLPHLET</sequence>
<evidence type="ECO:0000256" key="1">
    <source>
        <dbReference type="ARBA" id="ARBA00004752"/>
    </source>
</evidence>
<comment type="similarity">
    <text evidence="2">Belongs to the YkuD family.</text>
</comment>
<evidence type="ECO:0000256" key="3">
    <source>
        <dbReference type="ARBA" id="ARBA00022679"/>
    </source>
</evidence>
<dbReference type="SUPFAM" id="SSF53182">
    <property type="entry name" value="Pyrrolidone carboxyl peptidase (pyroglutamate aminopeptidase)"/>
    <property type="match status" value="1"/>
</dbReference>
<reference evidence="10 11" key="1">
    <citation type="submission" date="2017-06" db="EMBL/GenBank/DDBJ databases">
        <title>Novel microbial phyla capable of carbon fixation and sulfur reduction in deep-sea sediments.</title>
        <authorList>
            <person name="Huang J."/>
            <person name="Baker B."/>
            <person name="Wang Y."/>
        </authorList>
    </citation>
    <scope>NUCLEOTIDE SEQUENCE [LARGE SCALE GENOMIC DNA]</scope>
    <source>
        <strain evidence="10">B3_LCP</strain>
    </source>
</reference>
<dbReference type="Pfam" id="PF13699">
    <property type="entry name" value="eCIS_core"/>
    <property type="match status" value="1"/>
</dbReference>
<dbReference type="GO" id="GO:0071555">
    <property type="term" value="P:cell wall organization"/>
    <property type="evidence" value="ECO:0007669"/>
    <property type="project" value="UniProtKB-UniRule"/>
</dbReference>
<name>A0A532UUB5_UNCL8</name>
<dbReference type="Proteomes" id="UP000319619">
    <property type="component" value="Unassembled WGS sequence"/>
</dbReference>
<dbReference type="EMBL" id="NJBN01000009">
    <property type="protein sequence ID" value="TKJ38540.1"/>
    <property type="molecule type" value="Genomic_DNA"/>
</dbReference>
<comment type="caution">
    <text evidence="10">The sequence shown here is derived from an EMBL/GenBank/DDBJ whole genome shotgun (WGS) entry which is preliminary data.</text>
</comment>
<evidence type="ECO:0000256" key="6">
    <source>
        <dbReference type="ARBA" id="ARBA00023316"/>
    </source>
</evidence>
<dbReference type="Pfam" id="PF03734">
    <property type="entry name" value="YkuD"/>
    <property type="match status" value="1"/>
</dbReference>
<dbReference type="GO" id="GO:0016740">
    <property type="term" value="F:transferase activity"/>
    <property type="evidence" value="ECO:0007669"/>
    <property type="project" value="UniProtKB-KW"/>
</dbReference>
<evidence type="ECO:0000256" key="2">
    <source>
        <dbReference type="ARBA" id="ARBA00005992"/>
    </source>
</evidence>
<accession>A0A532UUB5</accession>
<dbReference type="CDD" id="cd16913">
    <property type="entry name" value="YkuD_like"/>
    <property type="match status" value="1"/>
</dbReference>
<keyword evidence="4 7" id="KW-0133">Cell shape</keyword>
<proteinExistence type="inferred from homology"/>
<evidence type="ECO:0000256" key="5">
    <source>
        <dbReference type="ARBA" id="ARBA00022984"/>
    </source>
</evidence>
<dbReference type="SUPFAM" id="SSF141523">
    <property type="entry name" value="L,D-transpeptidase catalytic domain-like"/>
    <property type="match status" value="1"/>
</dbReference>
<dbReference type="InterPro" id="IPR036440">
    <property type="entry name" value="Peptidase_C15-like_sf"/>
</dbReference>
<protein>
    <recommendedName>
        <fullName evidence="9">L,D-TPase catalytic domain-containing protein</fullName>
    </recommendedName>
</protein>
<dbReference type="UniPathway" id="UPA00219"/>
<feature type="active site" description="Nucleophile" evidence="7">
    <location>
        <position position="391"/>
    </location>
</feature>
<dbReference type="GO" id="GO:0004180">
    <property type="term" value="F:carboxypeptidase activity"/>
    <property type="evidence" value="ECO:0007669"/>
    <property type="project" value="UniProtKB-ARBA"/>
</dbReference>
<dbReference type="Gene3D" id="2.40.440.10">
    <property type="entry name" value="L,D-transpeptidase catalytic domain-like"/>
    <property type="match status" value="1"/>
</dbReference>
<keyword evidence="5 7" id="KW-0573">Peptidoglycan synthesis</keyword>
<feature type="region of interest" description="Disordered" evidence="8">
    <location>
        <begin position="703"/>
        <end position="738"/>
    </location>
</feature>
<dbReference type="InterPro" id="IPR025295">
    <property type="entry name" value="eCIS_core_dom"/>
</dbReference>
<dbReference type="AlphaFoldDB" id="A0A532UUB5"/>
<organism evidence="10 11">
    <name type="scientific">candidate division LCP-89 bacterium B3_LCP</name>
    <dbReference type="NCBI Taxonomy" id="2012998"/>
    <lineage>
        <taxon>Bacteria</taxon>
        <taxon>Pseudomonadati</taxon>
        <taxon>Bacteria division LCP-89</taxon>
    </lineage>
</organism>
<dbReference type="GO" id="GO:0008360">
    <property type="term" value="P:regulation of cell shape"/>
    <property type="evidence" value="ECO:0007669"/>
    <property type="project" value="UniProtKB-UniRule"/>
</dbReference>
<evidence type="ECO:0000313" key="11">
    <source>
        <dbReference type="Proteomes" id="UP000319619"/>
    </source>
</evidence>
<gene>
    <name evidence="10" type="ORF">CEE37_12300</name>
</gene>
<comment type="pathway">
    <text evidence="1 7">Cell wall biogenesis; peptidoglycan biosynthesis.</text>
</comment>
<evidence type="ECO:0000313" key="10">
    <source>
        <dbReference type="EMBL" id="TKJ38540.1"/>
    </source>
</evidence>
<dbReference type="InterPro" id="IPR005490">
    <property type="entry name" value="LD_TPept_cat_dom"/>
</dbReference>
<feature type="active site" description="Proton donor/acceptor" evidence="7">
    <location>
        <position position="375"/>
    </location>
</feature>
<evidence type="ECO:0000256" key="4">
    <source>
        <dbReference type="ARBA" id="ARBA00022960"/>
    </source>
</evidence>
<dbReference type="InterPro" id="IPR038063">
    <property type="entry name" value="Transpep_catalytic_dom"/>
</dbReference>
<feature type="domain" description="L,D-TPase catalytic" evidence="9">
    <location>
        <begin position="285"/>
        <end position="416"/>
    </location>
</feature>
<evidence type="ECO:0000256" key="7">
    <source>
        <dbReference type="PROSITE-ProRule" id="PRU01373"/>
    </source>
</evidence>